<dbReference type="Pfam" id="PF01169">
    <property type="entry name" value="GDT1"/>
    <property type="match status" value="2"/>
</dbReference>
<evidence type="ECO:0000313" key="7">
    <source>
        <dbReference type="EMBL" id="OUS49605.1"/>
    </source>
</evidence>
<feature type="transmembrane region" description="Helical" evidence="6">
    <location>
        <begin position="217"/>
        <end position="238"/>
    </location>
</feature>
<evidence type="ECO:0000256" key="3">
    <source>
        <dbReference type="ARBA" id="ARBA00022692"/>
    </source>
</evidence>
<keyword evidence="5 6" id="KW-0472">Membrane</keyword>
<dbReference type="EMBL" id="KZ155771">
    <property type="protein sequence ID" value="OUS49605.1"/>
    <property type="molecule type" value="Genomic_DNA"/>
</dbReference>
<proteinExistence type="inferred from homology"/>
<feature type="chain" id="PRO_5017498267" description="GDT1 family protein" evidence="6">
    <location>
        <begin position="26"/>
        <end position="276"/>
    </location>
</feature>
<gene>
    <name evidence="7" type="ORF">BE221DRAFT_6520</name>
</gene>
<dbReference type="GO" id="GO:0016020">
    <property type="term" value="C:membrane"/>
    <property type="evidence" value="ECO:0007669"/>
    <property type="project" value="UniProtKB-SubCell"/>
</dbReference>
<sequence>MTMASAHRRATRVALPLALCALALALPVRAARLSASDRSSKDVALGGEYADGDGGFTDGFVSSLGMVLVSELGDETFIIAAIMAMRNSRAIVLAGGLSALTIMTVLSVMLGLVVPQLISKETVSKAAFVLYSFFGCRLLYIAYKSEGGTGAMSSEVEEVEEKLASGATASTRNRLARIASRVCTPVFIEAFVLIFLAEWGDRSQITTIALATHKNPYGVAIGGILGHCACTSLAVLGGRIVALKISPRTVSFVGGLLFFGFAIHALLYGAPGTETM</sequence>
<feature type="transmembrane region" description="Helical" evidence="6">
    <location>
        <begin position="126"/>
        <end position="143"/>
    </location>
</feature>
<evidence type="ECO:0000256" key="5">
    <source>
        <dbReference type="ARBA" id="ARBA00023136"/>
    </source>
</evidence>
<dbReference type="GO" id="GO:0005384">
    <property type="term" value="F:manganese ion transmembrane transporter activity"/>
    <property type="evidence" value="ECO:0007669"/>
    <property type="project" value="TreeGrafter"/>
</dbReference>
<dbReference type="PANTHER" id="PTHR12608:SF9">
    <property type="entry name" value="GDT1-LIKE PROTEIN 3"/>
    <property type="match status" value="1"/>
</dbReference>
<dbReference type="AlphaFoldDB" id="A0A1Y5IRI4"/>
<feature type="transmembrane region" description="Helical" evidence="6">
    <location>
        <begin position="250"/>
        <end position="270"/>
    </location>
</feature>
<dbReference type="eggNOG" id="KOG2881">
    <property type="taxonomic scope" value="Eukaryota"/>
</dbReference>
<accession>A0A1Y5IRI4</accession>
<name>A0A1Y5IRI4_OSTTA</name>
<comment type="similarity">
    <text evidence="2 6">Belongs to the GDT1 family.</text>
</comment>
<dbReference type="InterPro" id="IPR001727">
    <property type="entry name" value="GDT1-like"/>
</dbReference>
<dbReference type="Proteomes" id="UP000195557">
    <property type="component" value="Unassembled WGS sequence"/>
</dbReference>
<keyword evidence="6" id="KW-0732">Signal</keyword>
<feature type="signal peptide" evidence="6">
    <location>
        <begin position="1"/>
        <end position="25"/>
    </location>
</feature>
<evidence type="ECO:0000256" key="4">
    <source>
        <dbReference type="ARBA" id="ARBA00022989"/>
    </source>
</evidence>
<keyword evidence="4 6" id="KW-1133">Transmembrane helix</keyword>
<protein>
    <recommendedName>
        <fullName evidence="6">GDT1 family protein</fullName>
    </recommendedName>
</protein>
<dbReference type="GO" id="GO:0005794">
    <property type="term" value="C:Golgi apparatus"/>
    <property type="evidence" value="ECO:0007669"/>
    <property type="project" value="TreeGrafter"/>
</dbReference>
<feature type="transmembrane region" description="Helical" evidence="6">
    <location>
        <begin position="178"/>
        <end position="197"/>
    </location>
</feature>
<evidence type="ECO:0000256" key="1">
    <source>
        <dbReference type="ARBA" id="ARBA00004141"/>
    </source>
</evidence>
<dbReference type="GO" id="GO:0032472">
    <property type="term" value="P:Golgi calcium ion transport"/>
    <property type="evidence" value="ECO:0007669"/>
    <property type="project" value="TreeGrafter"/>
</dbReference>
<feature type="transmembrane region" description="Helical" evidence="6">
    <location>
        <begin position="91"/>
        <end position="114"/>
    </location>
</feature>
<comment type="subcellular location">
    <subcellularLocation>
        <location evidence="1 6">Membrane</location>
        <topology evidence="1 6">Multi-pass membrane protein</topology>
    </subcellularLocation>
</comment>
<reference evidence="7" key="1">
    <citation type="submission" date="2017-04" db="EMBL/GenBank/DDBJ databases">
        <title>Population genomics of picophytoplankton unveils novel chromosome hypervariability.</title>
        <authorList>
            <consortium name="DOE Joint Genome Institute"/>
            <person name="Blanc-Mathieu R."/>
            <person name="Krasovec M."/>
            <person name="Hebrard M."/>
            <person name="Yau S."/>
            <person name="Desgranges E."/>
            <person name="Martin J."/>
            <person name="Schackwitz W."/>
            <person name="Kuo A."/>
            <person name="Salin G."/>
            <person name="Donnadieu C."/>
            <person name="Desdevises Y."/>
            <person name="Sanchez-Ferandin S."/>
            <person name="Moreau H."/>
            <person name="Rivals E."/>
            <person name="Grigoriev I.V."/>
            <person name="Grimsley N."/>
            <person name="Eyre-Walker A."/>
            <person name="Piganeau G."/>
        </authorList>
    </citation>
    <scope>NUCLEOTIDE SEQUENCE [LARGE SCALE GENOMIC DNA]</scope>
    <source>
        <strain evidence="7">RCC 1115</strain>
    </source>
</reference>
<dbReference type="GO" id="GO:0032468">
    <property type="term" value="P:Golgi calcium ion homeostasis"/>
    <property type="evidence" value="ECO:0007669"/>
    <property type="project" value="TreeGrafter"/>
</dbReference>
<evidence type="ECO:0000256" key="2">
    <source>
        <dbReference type="ARBA" id="ARBA00009190"/>
    </source>
</evidence>
<dbReference type="GO" id="GO:0015085">
    <property type="term" value="F:calcium ion transmembrane transporter activity"/>
    <property type="evidence" value="ECO:0007669"/>
    <property type="project" value="TreeGrafter"/>
</dbReference>
<organism evidence="7">
    <name type="scientific">Ostreococcus tauri</name>
    <name type="common">Marine green alga</name>
    <dbReference type="NCBI Taxonomy" id="70448"/>
    <lineage>
        <taxon>Eukaryota</taxon>
        <taxon>Viridiplantae</taxon>
        <taxon>Chlorophyta</taxon>
        <taxon>Mamiellophyceae</taxon>
        <taxon>Mamiellales</taxon>
        <taxon>Bathycoccaceae</taxon>
        <taxon>Ostreococcus</taxon>
    </lineage>
</organism>
<keyword evidence="3 6" id="KW-0812">Transmembrane</keyword>
<dbReference type="PANTHER" id="PTHR12608">
    <property type="entry name" value="TRANSMEMBRANE PROTEIN HTP-1 RELATED"/>
    <property type="match status" value="1"/>
</dbReference>
<evidence type="ECO:0000256" key="6">
    <source>
        <dbReference type="RuleBase" id="RU365102"/>
    </source>
</evidence>